<dbReference type="SUPFAM" id="SSF82693">
    <property type="entry name" value="Multidrug efflux transporter AcrB pore domain, PN1, PN2, PC1 and PC2 subdomains"/>
    <property type="match status" value="2"/>
</dbReference>
<dbReference type="Pfam" id="PF00873">
    <property type="entry name" value="ACR_tran"/>
    <property type="match status" value="1"/>
</dbReference>
<reference evidence="2 3" key="1">
    <citation type="submission" date="2015-07" db="EMBL/GenBank/DDBJ databases">
        <title>Isolation and Genomic Characterization of a Novel Halophilic Metal-Reducing Deltaproteobacterium from the Deep Subsurface.</title>
        <authorList>
            <person name="Badalamenti J.P."/>
            <person name="Summers Z.M."/>
            <person name="Gralnick J.A."/>
            <person name="Bond D.R."/>
        </authorList>
    </citation>
    <scope>NUCLEOTIDE SEQUENCE [LARGE SCALE GENOMIC DNA]</scope>
    <source>
        <strain evidence="2 3">WTL</strain>
    </source>
</reference>
<dbReference type="OrthoDB" id="9807612at2"/>
<dbReference type="Gene3D" id="3.30.70.1320">
    <property type="entry name" value="Multidrug efflux transporter AcrB pore domain like"/>
    <property type="match status" value="1"/>
</dbReference>
<keyword evidence="1" id="KW-1133">Transmembrane helix</keyword>
<dbReference type="AlphaFoldDB" id="A0A0M4CY96"/>
<feature type="transmembrane region" description="Helical" evidence="1">
    <location>
        <begin position="529"/>
        <end position="550"/>
    </location>
</feature>
<dbReference type="SUPFAM" id="SSF82714">
    <property type="entry name" value="Multidrug efflux transporter AcrB TolC docking domain, DN and DC subdomains"/>
    <property type="match status" value="2"/>
</dbReference>
<dbReference type="GO" id="GO:0042910">
    <property type="term" value="F:xenobiotic transmembrane transporter activity"/>
    <property type="evidence" value="ECO:0007669"/>
    <property type="project" value="TreeGrafter"/>
</dbReference>
<feature type="transmembrane region" description="Helical" evidence="1">
    <location>
        <begin position="904"/>
        <end position="924"/>
    </location>
</feature>
<dbReference type="SUPFAM" id="SSF82866">
    <property type="entry name" value="Multidrug efflux transporter AcrB transmembrane domain"/>
    <property type="match status" value="2"/>
</dbReference>
<dbReference type="KEGG" id="des:DSOUD_0511"/>
<feature type="transmembrane region" description="Helical" evidence="1">
    <location>
        <begin position="357"/>
        <end position="376"/>
    </location>
</feature>
<dbReference type="Gene3D" id="3.30.2090.10">
    <property type="entry name" value="Multidrug efflux transporter AcrB TolC docking domain, DN and DC subdomains"/>
    <property type="match status" value="2"/>
</dbReference>
<evidence type="ECO:0000313" key="2">
    <source>
        <dbReference type="EMBL" id="ALC15302.1"/>
    </source>
</evidence>
<dbReference type="EMBL" id="CP010802">
    <property type="protein sequence ID" value="ALC15302.1"/>
    <property type="molecule type" value="Genomic_DNA"/>
</dbReference>
<dbReference type="InterPro" id="IPR027463">
    <property type="entry name" value="AcrB_DN_DC_subdom"/>
</dbReference>
<dbReference type="Proteomes" id="UP000057158">
    <property type="component" value="Chromosome"/>
</dbReference>
<accession>A0A0M4CY96</accession>
<feature type="transmembrane region" description="Helical" evidence="1">
    <location>
        <begin position="878"/>
        <end position="897"/>
    </location>
</feature>
<evidence type="ECO:0000313" key="3">
    <source>
        <dbReference type="Proteomes" id="UP000057158"/>
    </source>
</evidence>
<feature type="transmembrane region" description="Helical" evidence="1">
    <location>
        <begin position="424"/>
        <end position="449"/>
    </location>
</feature>
<dbReference type="Gene3D" id="3.30.70.1430">
    <property type="entry name" value="Multidrug efflux transporter AcrB pore domain"/>
    <property type="match status" value="2"/>
</dbReference>
<keyword evidence="1" id="KW-0472">Membrane</keyword>
<keyword evidence="3" id="KW-1185">Reference proteome</keyword>
<name>A0A0M4CY96_9BACT</name>
<feature type="transmembrane region" description="Helical" evidence="1">
    <location>
        <begin position="455"/>
        <end position="478"/>
    </location>
</feature>
<feature type="transmembrane region" description="Helical" evidence="1">
    <location>
        <begin position="1007"/>
        <end position="1033"/>
    </location>
</feature>
<dbReference type="PANTHER" id="PTHR32063">
    <property type="match status" value="1"/>
</dbReference>
<dbReference type="Gene3D" id="1.20.1640.10">
    <property type="entry name" value="Multidrug efflux transporter AcrB transmembrane domain"/>
    <property type="match status" value="2"/>
</dbReference>
<dbReference type="PANTHER" id="PTHR32063:SF33">
    <property type="entry name" value="RND SUPERFAMILY EFFLUX PUMP PERMEASE COMPONENT"/>
    <property type="match status" value="1"/>
</dbReference>
<dbReference type="Gene3D" id="3.30.70.1440">
    <property type="entry name" value="Multidrug efflux transporter AcrB pore domain"/>
    <property type="match status" value="1"/>
</dbReference>
<dbReference type="GO" id="GO:0005886">
    <property type="term" value="C:plasma membrane"/>
    <property type="evidence" value="ECO:0007669"/>
    <property type="project" value="TreeGrafter"/>
</dbReference>
<feature type="transmembrane region" description="Helical" evidence="1">
    <location>
        <begin position="978"/>
        <end position="995"/>
    </location>
</feature>
<keyword evidence="1" id="KW-0812">Transmembrane</keyword>
<proteinExistence type="predicted"/>
<dbReference type="PRINTS" id="PR00702">
    <property type="entry name" value="ACRIFLAVINRP"/>
</dbReference>
<evidence type="ECO:0000256" key="1">
    <source>
        <dbReference type="SAM" id="Phobius"/>
    </source>
</evidence>
<dbReference type="PATRIC" id="fig|1603606.3.peg.552"/>
<dbReference type="InterPro" id="IPR001036">
    <property type="entry name" value="Acrflvin-R"/>
</dbReference>
<sequence length="1057" mass="114032">MNGAVRWMAKNHVAANLLMLVLVIGGIIKAPEIKQEVFPEVSLDRIQVSVVYPGAGPEEVEEGILLQIEDGLTGVDGIKEIKSTASEGMGTVTAEIYPEEDVDQVLADIKSEVDRITTFPGDAEKPVIAKLLNRREVISVVVYGDLPERSLRERAEAIRDDLLTFPGITQVDLGGVRPYEIAVEIPEENLRRYALTLDQVALALRRASLDLPGGTIRTAGSQVLLRTKERRYFGPEYAGITILAGSDGSRVTLGDIAVVRDTFAETDEFATFDGKPAAMVRVYRVGEQKPTEIAALVGKYVESRRAGLPPAVHLATWNDTSELFQSRMDLLTKNAWLGLSLVLIILGLFLEIRLALWVMLGIPISVLGTLLLMPALGVSLNMISLFAFILALGILVDDAIVIGENIYEHRQRGKPYAKAAIDGALEVAVPVVFSILTTVAAFLPLVFVTGMMGKFISVIPVVVITLLLMSLVESLFVLPAHLALGRRMETPGGLLGAIDANRRRVGDLLDRFIAGPYRRLLGINLRHRYVSLALGLAALLLTLGVVRGGLIKFNFMPEVDGDLIIASLQMPQGTPAQDTGALAQRISDAARTVIDGYDSKRPAGDSILRNLYTVVGSRIAGGGPGGGEGASGTHLADVALFLTKSELRGVPSAEISAAWRQAAGDLPGAESLSFASNLVHMGANIDIQLAHEDFRVLEKAAEKIQQALGDYPGVGDIQDTYSRGSKEIKLNLTAEARTLGVTEEGLGRQVRGAFYGSEALRLQRGRNEVKVMVRYPEEERSTLSALDRLRIRTPSGGEIPLARAASVVEGRGFSQIHRTERKRVINVSASVDSKTANAGEILADLRLGILADLARDFPGLTFNLEGEEKERRDSMGSMLDGFKLALVAIFALLAIPFRSYSQPLLIMAAIPFGIIGAVFGHLIMGFNLSILSVFGIVALSGVVVNDSLLLIDKANQNRREGAAPYQALIDAGTRRFRPILLTSLTTFFGLAPMIVETSVQAQFLIPMAISLGFGILFATGITLLLIPALYLILEDLRALVGLRPNHGDHGEEATEEN</sequence>
<feature type="transmembrane region" description="Helical" evidence="1">
    <location>
        <begin position="334"/>
        <end position="350"/>
    </location>
</feature>
<organism evidence="2 3">
    <name type="scientific">Desulfuromonas soudanensis</name>
    <dbReference type="NCBI Taxonomy" id="1603606"/>
    <lineage>
        <taxon>Bacteria</taxon>
        <taxon>Pseudomonadati</taxon>
        <taxon>Thermodesulfobacteriota</taxon>
        <taxon>Desulfuromonadia</taxon>
        <taxon>Desulfuromonadales</taxon>
        <taxon>Desulfuromonadaceae</taxon>
        <taxon>Desulfuromonas</taxon>
    </lineage>
</organism>
<protein>
    <submittedName>
        <fullName evidence="2">Multidrug efflux pump subunit AcrB</fullName>
    </submittedName>
</protein>
<gene>
    <name evidence="2" type="ORF">DSOUD_0511</name>
</gene>
<feature type="transmembrane region" description="Helical" evidence="1">
    <location>
        <begin position="930"/>
        <end position="951"/>
    </location>
</feature>
<feature type="transmembrane region" description="Helical" evidence="1">
    <location>
        <begin position="382"/>
        <end position="403"/>
    </location>
</feature>
<dbReference type="STRING" id="1603606.DSOUD_0511"/>